<keyword evidence="2" id="KW-1185">Reference proteome</keyword>
<dbReference type="Proteomes" id="UP000276133">
    <property type="component" value="Unassembled WGS sequence"/>
</dbReference>
<sequence length="119" mass="13596">MHSYVQQTIYLTNFLLTNKNIISTYQNNICIIDRKPLVSSVFQKLVKNHFEIMLLFKSIVNFGTNNRYISINQNSAVQSILKKPVSTGSQGSINLIVLKRFVNGLTSTVQVKVIKYKNK</sequence>
<dbReference type="AlphaFoldDB" id="A0A3M7PHV2"/>
<comment type="caution">
    <text evidence="1">The sequence shown here is derived from an EMBL/GenBank/DDBJ whole genome shotgun (WGS) entry which is preliminary data.</text>
</comment>
<organism evidence="1 2">
    <name type="scientific">Brachionus plicatilis</name>
    <name type="common">Marine rotifer</name>
    <name type="synonym">Brachionus muelleri</name>
    <dbReference type="NCBI Taxonomy" id="10195"/>
    <lineage>
        <taxon>Eukaryota</taxon>
        <taxon>Metazoa</taxon>
        <taxon>Spiralia</taxon>
        <taxon>Gnathifera</taxon>
        <taxon>Rotifera</taxon>
        <taxon>Eurotatoria</taxon>
        <taxon>Monogononta</taxon>
        <taxon>Pseudotrocha</taxon>
        <taxon>Ploima</taxon>
        <taxon>Brachionidae</taxon>
        <taxon>Brachionus</taxon>
    </lineage>
</organism>
<dbReference type="EMBL" id="REGN01010675">
    <property type="protein sequence ID" value="RMZ98598.1"/>
    <property type="molecule type" value="Genomic_DNA"/>
</dbReference>
<reference evidence="1 2" key="1">
    <citation type="journal article" date="2018" name="Sci. Rep.">
        <title>Genomic signatures of local adaptation to the degree of environmental predictability in rotifers.</title>
        <authorList>
            <person name="Franch-Gras L."/>
            <person name="Hahn C."/>
            <person name="Garcia-Roger E.M."/>
            <person name="Carmona M.J."/>
            <person name="Serra M."/>
            <person name="Gomez A."/>
        </authorList>
    </citation>
    <scope>NUCLEOTIDE SEQUENCE [LARGE SCALE GENOMIC DNA]</scope>
    <source>
        <strain evidence="1">HYR1</strain>
    </source>
</reference>
<protein>
    <submittedName>
        <fullName evidence="1">Uncharacterized protein</fullName>
    </submittedName>
</protein>
<proteinExistence type="predicted"/>
<name>A0A3M7PHV2_BRAPC</name>
<evidence type="ECO:0000313" key="2">
    <source>
        <dbReference type="Proteomes" id="UP000276133"/>
    </source>
</evidence>
<gene>
    <name evidence="1" type="ORF">BpHYR1_003536</name>
</gene>
<accession>A0A3M7PHV2</accession>
<evidence type="ECO:0000313" key="1">
    <source>
        <dbReference type="EMBL" id="RMZ98598.1"/>
    </source>
</evidence>